<evidence type="ECO:0000256" key="1">
    <source>
        <dbReference type="ARBA" id="ARBA00023027"/>
    </source>
</evidence>
<dbReference type="Pfam" id="PF01370">
    <property type="entry name" value="Epimerase"/>
    <property type="match status" value="1"/>
</dbReference>
<comment type="caution">
    <text evidence="3">The sequence shown here is derived from an EMBL/GenBank/DDBJ whole genome shotgun (WGS) entry which is preliminary data.</text>
</comment>
<dbReference type="InterPro" id="IPR036291">
    <property type="entry name" value="NAD(P)-bd_dom_sf"/>
</dbReference>
<evidence type="ECO:0000313" key="4">
    <source>
        <dbReference type="Proteomes" id="UP001429580"/>
    </source>
</evidence>
<keyword evidence="1" id="KW-0520">NAD</keyword>
<name>A0ABX0UX80_9HYPH</name>
<gene>
    <name evidence="3" type="ORF">FHS82_000273</name>
</gene>
<dbReference type="InterPro" id="IPR001509">
    <property type="entry name" value="Epimerase_deHydtase"/>
</dbReference>
<evidence type="ECO:0000313" key="3">
    <source>
        <dbReference type="EMBL" id="NIJ56460.1"/>
    </source>
</evidence>
<dbReference type="PANTHER" id="PTHR43574">
    <property type="entry name" value="EPIMERASE-RELATED"/>
    <property type="match status" value="1"/>
</dbReference>
<protein>
    <submittedName>
        <fullName evidence="3">Nucleoside-diphosphate-sugar epimerase</fullName>
    </submittedName>
</protein>
<dbReference type="SUPFAM" id="SSF51735">
    <property type="entry name" value="NAD(P)-binding Rossmann-fold domains"/>
    <property type="match status" value="1"/>
</dbReference>
<keyword evidence="4" id="KW-1185">Reference proteome</keyword>
<dbReference type="Gene3D" id="3.40.50.720">
    <property type="entry name" value="NAD(P)-binding Rossmann-like Domain"/>
    <property type="match status" value="1"/>
</dbReference>
<sequence>MRLFIFGVGYTAQALIEAHRPLFSRIGGTVRTDDKARALRGRGVAAHVLNGTAVSDSLLRDISDADAILAGIPPGEAGDPALSLLLSGGVEMHARWVGYLSTVGVYGDHGGAWVDEMSPAVTRVPRSLRRLAAEESWRALAAAAGARGLVFRLPGIYGPGRNTLRDLATGTARNIVKDGQVFNRAHVADIAAAIAAAIRDETADGIYNVADDEPAAQGEVVAFAAGLLGVTPPAPVDFATAELSDMVRSFHLENKRVANARLKTLPGFRLTYPTYREGLAALHAQGEGRTATAALSRITP</sequence>
<organism evidence="3 4">
    <name type="scientific">Pseudochelatococcus lubricantis</name>
    <dbReference type="NCBI Taxonomy" id="1538102"/>
    <lineage>
        <taxon>Bacteria</taxon>
        <taxon>Pseudomonadati</taxon>
        <taxon>Pseudomonadota</taxon>
        <taxon>Alphaproteobacteria</taxon>
        <taxon>Hyphomicrobiales</taxon>
        <taxon>Chelatococcaceae</taxon>
        <taxon>Pseudochelatococcus</taxon>
    </lineage>
</organism>
<proteinExistence type="predicted"/>
<reference evidence="3 4" key="1">
    <citation type="submission" date="2020-03" db="EMBL/GenBank/DDBJ databases">
        <title>Genomic Encyclopedia of Type Strains, Phase IV (KMG-IV): sequencing the most valuable type-strain genomes for metagenomic binning, comparative biology and taxonomic classification.</title>
        <authorList>
            <person name="Goeker M."/>
        </authorList>
    </citation>
    <scope>NUCLEOTIDE SEQUENCE [LARGE SCALE GENOMIC DNA]</scope>
    <source>
        <strain evidence="3 4">DSM 103870</strain>
    </source>
</reference>
<accession>A0ABX0UX80</accession>
<dbReference type="RefSeq" id="WP_166947946.1">
    <property type="nucleotide sequence ID" value="NZ_JAASQI010000001.1"/>
</dbReference>
<evidence type="ECO:0000259" key="2">
    <source>
        <dbReference type="Pfam" id="PF01370"/>
    </source>
</evidence>
<dbReference type="Proteomes" id="UP001429580">
    <property type="component" value="Unassembled WGS sequence"/>
</dbReference>
<feature type="domain" description="NAD-dependent epimerase/dehydratase" evidence="2">
    <location>
        <begin position="97"/>
        <end position="210"/>
    </location>
</feature>
<dbReference type="EMBL" id="JAASQI010000001">
    <property type="protein sequence ID" value="NIJ56460.1"/>
    <property type="molecule type" value="Genomic_DNA"/>
</dbReference>